<organism evidence="1 2">
    <name type="scientific">Paramuricea clavata</name>
    <name type="common">Red gorgonian</name>
    <name type="synonym">Violescent sea-whip</name>
    <dbReference type="NCBI Taxonomy" id="317549"/>
    <lineage>
        <taxon>Eukaryota</taxon>
        <taxon>Metazoa</taxon>
        <taxon>Cnidaria</taxon>
        <taxon>Anthozoa</taxon>
        <taxon>Octocorallia</taxon>
        <taxon>Malacalcyonacea</taxon>
        <taxon>Plexauridae</taxon>
        <taxon>Paramuricea</taxon>
    </lineage>
</organism>
<keyword evidence="2" id="KW-1185">Reference proteome</keyword>
<protein>
    <submittedName>
        <fullName evidence="1">Uncharacterized protein</fullName>
    </submittedName>
</protein>
<feature type="non-terminal residue" evidence="1">
    <location>
        <position position="79"/>
    </location>
</feature>
<dbReference type="OrthoDB" id="6114255at2759"/>
<gene>
    <name evidence="1" type="ORF">PACLA_8A072192</name>
</gene>
<evidence type="ECO:0000313" key="2">
    <source>
        <dbReference type="Proteomes" id="UP001152795"/>
    </source>
</evidence>
<evidence type="ECO:0000313" key="1">
    <source>
        <dbReference type="EMBL" id="CAB3997740.1"/>
    </source>
</evidence>
<dbReference type="AlphaFoldDB" id="A0A6S7HQC8"/>
<reference evidence="1" key="1">
    <citation type="submission" date="2020-04" db="EMBL/GenBank/DDBJ databases">
        <authorList>
            <person name="Alioto T."/>
            <person name="Alioto T."/>
            <person name="Gomez Garrido J."/>
        </authorList>
    </citation>
    <scope>NUCLEOTIDE SEQUENCE</scope>
    <source>
        <strain evidence="1">A484AB</strain>
    </source>
</reference>
<name>A0A6S7HQC8_PARCT</name>
<sequence>MVVRIDKCSTFGIKKVLSKSAKYLPKLLINKDLIPTIKIGESFEHLGRHFNMTNQKHKSKLISLIDELMSEIALKPLHP</sequence>
<proteinExistence type="predicted"/>
<accession>A0A6S7HQC8</accession>
<comment type="caution">
    <text evidence="1">The sequence shown here is derived from an EMBL/GenBank/DDBJ whole genome shotgun (WGS) entry which is preliminary data.</text>
</comment>
<dbReference type="Proteomes" id="UP001152795">
    <property type="component" value="Unassembled WGS sequence"/>
</dbReference>
<dbReference type="EMBL" id="CACRXK020003173">
    <property type="protein sequence ID" value="CAB3997740.1"/>
    <property type="molecule type" value="Genomic_DNA"/>
</dbReference>